<dbReference type="Pfam" id="PF03748">
    <property type="entry name" value="FliL"/>
    <property type="match status" value="1"/>
</dbReference>
<evidence type="ECO:0000256" key="1">
    <source>
        <dbReference type="ARBA" id="ARBA00002254"/>
    </source>
</evidence>
<evidence type="ECO:0000256" key="7">
    <source>
        <dbReference type="ARBA" id="ARBA00022779"/>
    </source>
</evidence>
<evidence type="ECO:0000256" key="10">
    <source>
        <dbReference type="RuleBase" id="RU364125"/>
    </source>
</evidence>
<dbReference type="AlphaFoldDB" id="A0A0S1AZV1"/>
<dbReference type="PANTHER" id="PTHR35091">
    <property type="entry name" value="FLAGELLAR PROTEIN FLIL"/>
    <property type="match status" value="1"/>
</dbReference>
<comment type="subcellular location">
    <subcellularLocation>
        <location evidence="10">Cell inner membrane</location>
    </subcellularLocation>
    <subcellularLocation>
        <location evidence="2">Cell membrane</location>
        <topology evidence="2">Single-pass membrane protein</topology>
    </subcellularLocation>
</comment>
<keyword evidence="6 10" id="KW-0812">Transmembrane</keyword>
<sequence>MAAAADKSRKPDTSKDKDKDKDATGKPRRSLLATILIAVIAAGGAGGAVWYFTQRHADAAPSKAKAAAPATPAPAQYFALDPAFVVNLNGRVDGPRYLQVEVQLMTRDPEALPALQTHAPAIRAKLLMLFSQVEPEQIADRAGKERLQAAALAEVQKLMKAETGKKTADDLLFTSFVTQ</sequence>
<dbReference type="KEGG" id="sacz:AOT14_19740"/>
<keyword evidence="9 10" id="KW-0472">Membrane</keyword>
<dbReference type="GO" id="GO:0006935">
    <property type="term" value="P:chemotaxis"/>
    <property type="evidence" value="ECO:0007669"/>
    <property type="project" value="UniProtKB-KW"/>
</dbReference>
<evidence type="ECO:0000256" key="11">
    <source>
        <dbReference type="SAM" id="MobiDB-lite"/>
    </source>
</evidence>
<keyword evidence="10" id="KW-0997">Cell inner membrane</keyword>
<proteinExistence type="inferred from homology"/>
<evidence type="ECO:0000256" key="8">
    <source>
        <dbReference type="ARBA" id="ARBA00022989"/>
    </source>
</evidence>
<evidence type="ECO:0000256" key="9">
    <source>
        <dbReference type="ARBA" id="ARBA00023136"/>
    </source>
</evidence>
<dbReference type="Proteomes" id="UP000061010">
    <property type="component" value="Chromosome"/>
</dbReference>
<protein>
    <recommendedName>
        <fullName evidence="10">Flagellar protein FliL</fullName>
    </recommendedName>
</protein>
<accession>A0A0S1AZV1</accession>
<keyword evidence="8 10" id="KW-1133">Transmembrane helix</keyword>
<name>A0A0S1AZV1_9GAMM</name>
<dbReference type="InterPro" id="IPR005503">
    <property type="entry name" value="FliL"/>
</dbReference>
<evidence type="ECO:0000313" key="12">
    <source>
        <dbReference type="EMBL" id="ALJ28351.1"/>
    </source>
</evidence>
<evidence type="ECO:0000256" key="5">
    <source>
        <dbReference type="ARBA" id="ARBA00022500"/>
    </source>
</evidence>
<evidence type="ECO:0000256" key="3">
    <source>
        <dbReference type="ARBA" id="ARBA00008281"/>
    </source>
</evidence>
<keyword evidence="12" id="KW-0282">Flagellum</keyword>
<evidence type="ECO:0000256" key="4">
    <source>
        <dbReference type="ARBA" id="ARBA00022475"/>
    </source>
</evidence>
<feature type="region of interest" description="Disordered" evidence="11">
    <location>
        <begin position="1"/>
        <end position="25"/>
    </location>
</feature>
<keyword evidence="12" id="KW-0966">Cell projection</keyword>
<keyword evidence="12" id="KW-0969">Cilium</keyword>
<dbReference type="GO" id="GO:0005886">
    <property type="term" value="C:plasma membrane"/>
    <property type="evidence" value="ECO:0007669"/>
    <property type="project" value="UniProtKB-SubCell"/>
</dbReference>
<comment type="similarity">
    <text evidence="3 10">Belongs to the FliL family.</text>
</comment>
<dbReference type="RefSeq" id="WP_054665823.1">
    <property type="nucleotide sequence ID" value="NZ_JAMHDZ010000001.1"/>
</dbReference>
<comment type="function">
    <text evidence="1 10">Controls the rotational direction of flagella during chemotaxis.</text>
</comment>
<keyword evidence="4" id="KW-1003">Cell membrane</keyword>
<dbReference type="OrthoDB" id="5616092at2"/>
<keyword evidence="7 10" id="KW-0283">Flagellar rotation</keyword>
<gene>
    <name evidence="12" type="primary">fliL</name>
    <name evidence="12" type="ORF">AOT14_19740</name>
</gene>
<keyword evidence="5 10" id="KW-0145">Chemotaxis</keyword>
<dbReference type="GO" id="GO:0009425">
    <property type="term" value="C:bacterial-type flagellum basal body"/>
    <property type="evidence" value="ECO:0007669"/>
    <property type="project" value="InterPro"/>
</dbReference>
<evidence type="ECO:0000256" key="2">
    <source>
        <dbReference type="ARBA" id="ARBA00004162"/>
    </source>
</evidence>
<dbReference type="EMBL" id="CP012900">
    <property type="protein sequence ID" value="ALJ28351.1"/>
    <property type="molecule type" value="Genomic_DNA"/>
</dbReference>
<reference evidence="12 13" key="1">
    <citation type="journal article" date="2015" name="Genome Announc.">
        <title>Complete Genome Sequencing of Stenotrophomonas acidaminiphila ZAC14D2_NAIMI4_2, a Multidrug-Resistant Strain Isolated from Sediments of a Polluted River in Mexico, Uncovers New Antibiotic Resistance Genes and a Novel Class-II Lasso Peptide Biosynthesis Gene Cluster.</title>
        <authorList>
            <person name="Vinuesa P."/>
            <person name="Ochoa-Sanchez L.E."/>
        </authorList>
    </citation>
    <scope>NUCLEOTIDE SEQUENCE [LARGE SCALE GENOMIC DNA]</scope>
    <source>
        <strain evidence="12 13">ZAC14D2_NAIMI4_2</strain>
    </source>
</reference>
<dbReference type="PANTHER" id="PTHR35091:SF2">
    <property type="entry name" value="FLAGELLAR PROTEIN FLIL"/>
    <property type="match status" value="1"/>
</dbReference>
<evidence type="ECO:0000313" key="13">
    <source>
        <dbReference type="Proteomes" id="UP000061010"/>
    </source>
</evidence>
<feature type="transmembrane region" description="Helical" evidence="10">
    <location>
        <begin position="31"/>
        <end position="52"/>
    </location>
</feature>
<keyword evidence="13" id="KW-1185">Reference proteome</keyword>
<dbReference type="GO" id="GO:0071978">
    <property type="term" value="P:bacterial-type flagellum-dependent swarming motility"/>
    <property type="evidence" value="ECO:0007669"/>
    <property type="project" value="TreeGrafter"/>
</dbReference>
<dbReference type="PATRIC" id="fig|128780.6.peg.1983"/>
<evidence type="ECO:0000256" key="6">
    <source>
        <dbReference type="ARBA" id="ARBA00022692"/>
    </source>
</evidence>
<organism evidence="12 13">
    <name type="scientific">Stenotrophomonas acidaminiphila</name>
    <dbReference type="NCBI Taxonomy" id="128780"/>
    <lineage>
        <taxon>Bacteria</taxon>
        <taxon>Pseudomonadati</taxon>
        <taxon>Pseudomonadota</taxon>
        <taxon>Gammaproteobacteria</taxon>
        <taxon>Lysobacterales</taxon>
        <taxon>Lysobacteraceae</taxon>
        <taxon>Stenotrophomonas</taxon>
    </lineage>
</organism>